<evidence type="ECO:0000256" key="2">
    <source>
        <dbReference type="ARBA" id="ARBA00023157"/>
    </source>
</evidence>
<dbReference type="EMBL" id="JACAZE010000015">
    <property type="protein sequence ID" value="KAF7298087.1"/>
    <property type="molecule type" value="Genomic_DNA"/>
</dbReference>
<evidence type="ECO:0000259" key="4">
    <source>
        <dbReference type="PROSITE" id="PS51352"/>
    </source>
</evidence>
<protein>
    <recommendedName>
        <fullName evidence="1">Thioredoxin</fullName>
    </recommendedName>
</protein>
<dbReference type="SMART" id="SM00028">
    <property type="entry name" value="TPR"/>
    <property type="match status" value="2"/>
</dbReference>
<sequence length="247" mass="26647">MKGPNAPIEIKSVKQWNESLRGATACGMSVAVDFHAQWCAPCKVIAPKFQDLASEYPQTVFLRVDVDEQKAIAAKYQISAMPTFLAFKSGKVVDMLRGADPYGLAALVSKNSGPNPPVPPLPEAAEAEKVAGNELYKDGKYAEAIEKYTAALAIAPTSAALYGNRSIAYLKSTPPDNELALADAQKATEVEPRWGKGYVRLGEALQGLERDAEAVKAFEQAIELSQGLAQTEAKKKLQAVKEKLGWH</sequence>
<dbReference type="InterPro" id="IPR011990">
    <property type="entry name" value="TPR-like_helical_dom_sf"/>
</dbReference>
<dbReference type="Pfam" id="PF00085">
    <property type="entry name" value="Thioredoxin"/>
    <property type="match status" value="1"/>
</dbReference>
<dbReference type="Gene3D" id="3.40.30.10">
    <property type="entry name" value="Glutaredoxin"/>
    <property type="match status" value="1"/>
</dbReference>
<dbReference type="SUPFAM" id="SSF52833">
    <property type="entry name" value="Thioredoxin-like"/>
    <property type="match status" value="1"/>
</dbReference>
<keyword evidence="3" id="KW-0802">TPR repeat</keyword>
<dbReference type="InterPro" id="IPR019734">
    <property type="entry name" value="TPR_rpt"/>
</dbReference>
<proteinExistence type="predicted"/>
<evidence type="ECO:0000313" key="5">
    <source>
        <dbReference type="EMBL" id="KAF7298087.1"/>
    </source>
</evidence>
<organism evidence="5 6">
    <name type="scientific">Mycena chlorophos</name>
    <name type="common">Agaric fungus</name>
    <name type="synonym">Agaricus chlorophos</name>
    <dbReference type="NCBI Taxonomy" id="658473"/>
    <lineage>
        <taxon>Eukaryota</taxon>
        <taxon>Fungi</taxon>
        <taxon>Dikarya</taxon>
        <taxon>Basidiomycota</taxon>
        <taxon>Agaricomycotina</taxon>
        <taxon>Agaricomycetes</taxon>
        <taxon>Agaricomycetidae</taxon>
        <taxon>Agaricales</taxon>
        <taxon>Marasmiineae</taxon>
        <taxon>Mycenaceae</taxon>
        <taxon>Mycena</taxon>
    </lineage>
</organism>
<dbReference type="PROSITE" id="PS51352">
    <property type="entry name" value="THIOREDOXIN_2"/>
    <property type="match status" value="1"/>
</dbReference>
<dbReference type="SUPFAM" id="SSF48452">
    <property type="entry name" value="TPR-like"/>
    <property type="match status" value="1"/>
</dbReference>
<accession>A0A8H6SFR4</accession>
<reference evidence="5" key="1">
    <citation type="submission" date="2020-05" db="EMBL/GenBank/DDBJ databases">
        <title>Mycena genomes resolve the evolution of fungal bioluminescence.</title>
        <authorList>
            <person name="Tsai I.J."/>
        </authorList>
    </citation>
    <scope>NUCLEOTIDE SEQUENCE</scope>
    <source>
        <strain evidence="5">110903Hualien_Pintung</strain>
    </source>
</reference>
<dbReference type="InterPro" id="IPR036249">
    <property type="entry name" value="Thioredoxin-like_sf"/>
</dbReference>
<dbReference type="PROSITE" id="PS50005">
    <property type="entry name" value="TPR"/>
    <property type="match status" value="2"/>
</dbReference>
<evidence type="ECO:0000256" key="3">
    <source>
        <dbReference type="PROSITE-ProRule" id="PRU00339"/>
    </source>
</evidence>
<keyword evidence="2" id="KW-1015">Disulfide bond</keyword>
<dbReference type="Pfam" id="PF13181">
    <property type="entry name" value="TPR_8"/>
    <property type="match status" value="1"/>
</dbReference>
<dbReference type="OrthoDB" id="2121326at2759"/>
<feature type="repeat" description="TPR" evidence="3">
    <location>
        <begin position="125"/>
        <end position="158"/>
    </location>
</feature>
<dbReference type="Gene3D" id="1.25.40.10">
    <property type="entry name" value="Tetratricopeptide repeat domain"/>
    <property type="match status" value="1"/>
</dbReference>
<feature type="domain" description="Thioredoxin" evidence="4">
    <location>
        <begin position="1"/>
        <end position="113"/>
    </location>
</feature>
<dbReference type="FunFam" id="3.40.30.10:FF:000245">
    <property type="entry name" value="Thioredoxin"/>
    <property type="match status" value="1"/>
</dbReference>
<dbReference type="Proteomes" id="UP000613580">
    <property type="component" value="Unassembled WGS sequence"/>
</dbReference>
<dbReference type="CDD" id="cd02947">
    <property type="entry name" value="TRX_family"/>
    <property type="match status" value="1"/>
</dbReference>
<dbReference type="InterPro" id="IPR013766">
    <property type="entry name" value="Thioredoxin_domain"/>
</dbReference>
<dbReference type="Pfam" id="PF13414">
    <property type="entry name" value="TPR_11"/>
    <property type="match status" value="1"/>
</dbReference>
<comment type="caution">
    <text evidence="5">The sequence shown here is derived from an EMBL/GenBank/DDBJ whole genome shotgun (WGS) entry which is preliminary data.</text>
</comment>
<dbReference type="PRINTS" id="PR00421">
    <property type="entry name" value="THIOREDOXIN"/>
</dbReference>
<evidence type="ECO:0000313" key="6">
    <source>
        <dbReference type="Proteomes" id="UP000613580"/>
    </source>
</evidence>
<feature type="repeat" description="TPR" evidence="3">
    <location>
        <begin position="195"/>
        <end position="228"/>
    </location>
</feature>
<evidence type="ECO:0000256" key="1">
    <source>
        <dbReference type="ARBA" id="ARBA00020570"/>
    </source>
</evidence>
<dbReference type="PANTHER" id="PTHR46115">
    <property type="entry name" value="THIOREDOXIN-LIKE PROTEIN 1"/>
    <property type="match status" value="1"/>
</dbReference>
<dbReference type="AlphaFoldDB" id="A0A8H6SFR4"/>
<dbReference type="GO" id="GO:0006950">
    <property type="term" value="P:response to stress"/>
    <property type="evidence" value="ECO:0007669"/>
    <property type="project" value="UniProtKB-ARBA"/>
</dbReference>
<name>A0A8H6SFR4_MYCCL</name>
<keyword evidence="6" id="KW-1185">Reference proteome</keyword>
<gene>
    <name evidence="5" type="ORF">HMN09_01030100</name>
</gene>